<evidence type="ECO:0000256" key="4">
    <source>
        <dbReference type="ARBA" id="ARBA00022679"/>
    </source>
</evidence>
<keyword evidence="3 8" id="KW-0489">Methyltransferase</keyword>
<evidence type="ECO:0000256" key="6">
    <source>
        <dbReference type="ARBA" id="ARBA00022747"/>
    </source>
</evidence>
<dbReference type="GO" id="GO:0015667">
    <property type="term" value="F:site-specific DNA-methyltransferase (cytosine-N4-specific) activity"/>
    <property type="evidence" value="ECO:0007669"/>
    <property type="project" value="UniProtKB-EC"/>
</dbReference>
<evidence type="ECO:0000256" key="7">
    <source>
        <dbReference type="ARBA" id="ARBA00049120"/>
    </source>
</evidence>
<dbReference type="SUPFAM" id="SSF53335">
    <property type="entry name" value="S-adenosyl-L-methionine-dependent methyltransferases"/>
    <property type="match status" value="1"/>
</dbReference>
<name>A0A3E4Q5G6_BACUN</name>
<protein>
    <recommendedName>
        <fullName evidence="2">site-specific DNA-methyltransferase (cytosine-N(4)-specific)</fullName>
        <ecNumber evidence="2">2.1.1.113</ecNumber>
    </recommendedName>
</protein>
<sequence length="424" mass="49136">MNVTLENYRSLDFDTISVKEEWNMPAERERRMHSIHAYPAKFPAFITTKAIHKAEEYNISVKTVADIFCGCGTVAFETVRSGKHFWGCDINPVATLIAETKSNVYQDKQLKDIFDQIIAVYKTSGVDKSNRIYSNERIRYWFDEAHIDDLLKLRSAIYQVTNDGLYRNFFLCAFSNILKSCSRWLTKSIKPQIDPKKQPKDVLSSYICQVNMMRKANMENINEEYGEADIIRNNILDINIDKPFTDLIVTSPPYVTSYEYADLHQLSTLWLEYTDDFRSLREGTIGSLYHSKEFNENLKKLNNTGQDIVFKMYSIDKRKTRSIAQYYIDMQSTVHKVAEMLNTRGACLFVIGNTEYKGVKIDNAKHLTECLLAEGFVNIEVDRRKISNKILTPYRDTNGKFASIKGSCRKVYSEEFVIFARKCN</sequence>
<evidence type="ECO:0000256" key="5">
    <source>
        <dbReference type="ARBA" id="ARBA00022691"/>
    </source>
</evidence>
<dbReference type="AlphaFoldDB" id="A0A3E4Q5G6"/>
<evidence type="ECO:0000313" key="8">
    <source>
        <dbReference type="EMBL" id="RGK87184.1"/>
    </source>
</evidence>
<keyword evidence="5" id="KW-0949">S-adenosyl-L-methionine</keyword>
<keyword evidence="6" id="KW-0680">Restriction system</keyword>
<comment type="catalytic activity">
    <reaction evidence="7">
        <text>a 2'-deoxycytidine in DNA + S-adenosyl-L-methionine = an N(4)-methyl-2'-deoxycytidine in DNA + S-adenosyl-L-homocysteine + H(+)</text>
        <dbReference type="Rhea" id="RHEA:16857"/>
        <dbReference type="Rhea" id="RHEA-COMP:11369"/>
        <dbReference type="Rhea" id="RHEA-COMP:13674"/>
        <dbReference type="ChEBI" id="CHEBI:15378"/>
        <dbReference type="ChEBI" id="CHEBI:57856"/>
        <dbReference type="ChEBI" id="CHEBI:59789"/>
        <dbReference type="ChEBI" id="CHEBI:85452"/>
        <dbReference type="ChEBI" id="CHEBI:137933"/>
        <dbReference type="EC" id="2.1.1.113"/>
    </reaction>
</comment>
<dbReference type="GO" id="GO:0009307">
    <property type="term" value="P:DNA restriction-modification system"/>
    <property type="evidence" value="ECO:0007669"/>
    <property type="project" value="UniProtKB-KW"/>
</dbReference>
<dbReference type="EMBL" id="QSRB01000003">
    <property type="protein sequence ID" value="RGK87184.1"/>
    <property type="molecule type" value="Genomic_DNA"/>
</dbReference>
<evidence type="ECO:0000256" key="3">
    <source>
        <dbReference type="ARBA" id="ARBA00022603"/>
    </source>
</evidence>
<comment type="caution">
    <text evidence="8">The sequence shown here is derived from an EMBL/GenBank/DDBJ whole genome shotgun (WGS) entry which is preliminary data.</text>
</comment>
<accession>A0A3E4Q5G6</accession>
<reference evidence="8 9" key="1">
    <citation type="submission" date="2018-08" db="EMBL/GenBank/DDBJ databases">
        <title>A genome reference for cultivated species of the human gut microbiota.</title>
        <authorList>
            <person name="Zou Y."/>
            <person name="Xue W."/>
            <person name="Luo G."/>
        </authorList>
    </citation>
    <scope>NUCLEOTIDE SEQUENCE [LARGE SCALE GENOMIC DNA]</scope>
    <source>
        <strain evidence="8 9">TF09-22</strain>
    </source>
</reference>
<keyword evidence="4 8" id="KW-0808">Transferase</keyword>
<dbReference type="EC" id="2.1.1.113" evidence="2"/>
<dbReference type="InterPro" id="IPR029063">
    <property type="entry name" value="SAM-dependent_MTases_sf"/>
</dbReference>
<evidence type="ECO:0000313" key="9">
    <source>
        <dbReference type="Proteomes" id="UP000260874"/>
    </source>
</evidence>
<evidence type="ECO:0000256" key="1">
    <source>
        <dbReference type="ARBA" id="ARBA00010203"/>
    </source>
</evidence>
<dbReference type="GO" id="GO:0003677">
    <property type="term" value="F:DNA binding"/>
    <property type="evidence" value="ECO:0007669"/>
    <property type="project" value="InterPro"/>
</dbReference>
<dbReference type="PROSITE" id="PS00093">
    <property type="entry name" value="N4_MTASE"/>
    <property type="match status" value="1"/>
</dbReference>
<dbReference type="GO" id="GO:0032259">
    <property type="term" value="P:methylation"/>
    <property type="evidence" value="ECO:0007669"/>
    <property type="project" value="UniProtKB-KW"/>
</dbReference>
<dbReference type="CDD" id="cd02440">
    <property type="entry name" value="AdoMet_MTases"/>
    <property type="match status" value="1"/>
</dbReference>
<proteinExistence type="inferred from homology"/>
<gene>
    <name evidence="8" type="ORF">DXC91_05295</name>
</gene>
<organism evidence="8 9">
    <name type="scientific">Bacteroides uniformis</name>
    <dbReference type="NCBI Taxonomy" id="820"/>
    <lineage>
        <taxon>Bacteria</taxon>
        <taxon>Pseudomonadati</taxon>
        <taxon>Bacteroidota</taxon>
        <taxon>Bacteroidia</taxon>
        <taxon>Bacteroidales</taxon>
        <taxon>Bacteroidaceae</taxon>
        <taxon>Bacteroides</taxon>
    </lineage>
</organism>
<evidence type="ECO:0000256" key="2">
    <source>
        <dbReference type="ARBA" id="ARBA00012185"/>
    </source>
</evidence>
<comment type="similarity">
    <text evidence="1">Belongs to the N(4)/N(6)-methyltransferase family. N(4) subfamily.</text>
</comment>
<dbReference type="Gene3D" id="3.40.50.150">
    <property type="entry name" value="Vaccinia Virus protein VP39"/>
    <property type="match status" value="2"/>
</dbReference>
<dbReference type="Proteomes" id="UP000260874">
    <property type="component" value="Unassembled WGS sequence"/>
</dbReference>
<dbReference type="RefSeq" id="WP_117703500.1">
    <property type="nucleotide sequence ID" value="NZ_QSRB01000003.1"/>
</dbReference>
<dbReference type="InterPro" id="IPR017985">
    <property type="entry name" value="MeTrfase_CN4_CS"/>
</dbReference>